<sequence length="113" mass="12247">MSCEDARMLDSGENIQSRSPVQHQTKPRDGPDGRANKREITLVDRPDVASASPFLFHSTTASLADQQALAVVRRLGQGTLAKPPSLGHLPATCSVHVLVSASFLTKEFSDEEY</sequence>
<feature type="compositionally biased region" description="Basic and acidic residues" evidence="1">
    <location>
        <begin position="26"/>
        <end position="38"/>
    </location>
</feature>
<name>A0AAV4EZ62_9GAST</name>
<evidence type="ECO:0000256" key="1">
    <source>
        <dbReference type="SAM" id="MobiDB-lite"/>
    </source>
</evidence>
<reference evidence="2 3" key="1">
    <citation type="journal article" date="2021" name="Elife">
        <title>Chloroplast acquisition without the gene transfer in kleptoplastic sea slugs, Plakobranchus ocellatus.</title>
        <authorList>
            <person name="Maeda T."/>
            <person name="Takahashi S."/>
            <person name="Yoshida T."/>
            <person name="Shimamura S."/>
            <person name="Takaki Y."/>
            <person name="Nagai Y."/>
            <person name="Toyoda A."/>
            <person name="Suzuki Y."/>
            <person name="Arimoto A."/>
            <person name="Ishii H."/>
            <person name="Satoh N."/>
            <person name="Nishiyama T."/>
            <person name="Hasebe M."/>
            <person name="Maruyama T."/>
            <person name="Minagawa J."/>
            <person name="Obokata J."/>
            <person name="Shigenobu S."/>
        </authorList>
    </citation>
    <scope>NUCLEOTIDE SEQUENCE [LARGE SCALE GENOMIC DNA]</scope>
</reference>
<evidence type="ECO:0000313" key="3">
    <source>
        <dbReference type="Proteomes" id="UP000762676"/>
    </source>
</evidence>
<proteinExistence type="predicted"/>
<gene>
    <name evidence="2" type="ORF">ElyMa_003672600</name>
</gene>
<dbReference type="Proteomes" id="UP000762676">
    <property type="component" value="Unassembled WGS sequence"/>
</dbReference>
<feature type="region of interest" description="Disordered" evidence="1">
    <location>
        <begin position="1"/>
        <end position="38"/>
    </location>
</feature>
<feature type="compositionally biased region" description="Polar residues" evidence="1">
    <location>
        <begin position="13"/>
        <end position="24"/>
    </location>
</feature>
<protein>
    <submittedName>
        <fullName evidence="2">Uncharacterized protein</fullName>
    </submittedName>
</protein>
<organism evidence="2 3">
    <name type="scientific">Elysia marginata</name>
    <dbReference type="NCBI Taxonomy" id="1093978"/>
    <lineage>
        <taxon>Eukaryota</taxon>
        <taxon>Metazoa</taxon>
        <taxon>Spiralia</taxon>
        <taxon>Lophotrochozoa</taxon>
        <taxon>Mollusca</taxon>
        <taxon>Gastropoda</taxon>
        <taxon>Heterobranchia</taxon>
        <taxon>Euthyneura</taxon>
        <taxon>Panpulmonata</taxon>
        <taxon>Sacoglossa</taxon>
        <taxon>Placobranchoidea</taxon>
        <taxon>Plakobranchidae</taxon>
        <taxon>Elysia</taxon>
    </lineage>
</organism>
<keyword evidence="3" id="KW-1185">Reference proteome</keyword>
<comment type="caution">
    <text evidence="2">The sequence shown here is derived from an EMBL/GenBank/DDBJ whole genome shotgun (WGS) entry which is preliminary data.</text>
</comment>
<evidence type="ECO:0000313" key="2">
    <source>
        <dbReference type="EMBL" id="GFR65985.1"/>
    </source>
</evidence>
<accession>A0AAV4EZ62</accession>
<dbReference type="AlphaFoldDB" id="A0AAV4EZ62"/>
<feature type="compositionally biased region" description="Basic and acidic residues" evidence="1">
    <location>
        <begin position="1"/>
        <end position="10"/>
    </location>
</feature>
<dbReference type="EMBL" id="BMAT01007511">
    <property type="protein sequence ID" value="GFR65985.1"/>
    <property type="molecule type" value="Genomic_DNA"/>
</dbReference>